<comment type="subcellular location">
    <subcellularLocation>
        <location evidence="1">Nucleus</location>
    </subcellularLocation>
</comment>
<organism evidence="6 7">
    <name type="scientific">Coemansia spiralis</name>
    <dbReference type="NCBI Taxonomy" id="417178"/>
    <lineage>
        <taxon>Eukaryota</taxon>
        <taxon>Fungi</taxon>
        <taxon>Fungi incertae sedis</taxon>
        <taxon>Zoopagomycota</taxon>
        <taxon>Kickxellomycotina</taxon>
        <taxon>Kickxellomycetes</taxon>
        <taxon>Kickxellales</taxon>
        <taxon>Kickxellaceae</taxon>
        <taxon>Coemansia</taxon>
    </lineage>
</organism>
<dbReference type="PROSITE" id="PS00463">
    <property type="entry name" value="ZN2_CY6_FUNGAL_1"/>
    <property type="match status" value="1"/>
</dbReference>
<evidence type="ECO:0000313" key="7">
    <source>
        <dbReference type="Proteomes" id="UP001151518"/>
    </source>
</evidence>
<dbReference type="SUPFAM" id="SSF57701">
    <property type="entry name" value="Zn2/Cys6 DNA-binding domain"/>
    <property type="match status" value="1"/>
</dbReference>
<dbReference type="PROSITE" id="PS50048">
    <property type="entry name" value="ZN2_CY6_FUNGAL_2"/>
    <property type="match status" value="1"/>
</dbReference>
<dbReference type="GO" id="GO:0003677">
    <property type="term" value="F:DNA binding"/>
    <property type="evidence" value="ECO:0007669"/>
    <property type="project" value="UniProtKB-KW"/>
</dbReference>
<dbReference type="CDD" id="cd00067">
    <property type="entry name" value="GAL4"/>
    <property type="match status" value="1"/>
</dbReference>
<dbReference type="InterPro" id="IPR050987">
    <property type="entry name" value="AtrR-like"/>
</dbReference>
<dbReference type="EMBL" id="JANBTW010000004">
    <property type="protein sequence ID" value="KAJ2680641.1"/>
    <property type="molecule type" value="Genomic_DNA"/>
</dbReference>
<dbReference type="GO" id="GO:0008270">
    <property type="term" value="F:zinc ion binding"/>
    <property type="evidence" value="ECO:0007669"/>
    <property type="project" value="InterPro"/>
</dbReference>
<sequence>MPKPRSQKDIPLLRSCERCRRRKQRCDGDQPTCGRCRTHSTECSYRESGRFRKRYPREPPQQDAAKDTAILFSVPELTPALEPSPDNAVLHTPTDKAINPVEVLRTRALPDLAGGLPEAIMQQMVALIGSIDEPKELPPNLALLDPRNSATNSSRYTGAAWPPKPEEAVPQCLASLATRHALPEPPADLLAMLRAAFVDSGMKIRTRQFWATLEAGSASDFALLAHLAIAAREAQLSSPASGNSIESLCFEAARREWARGVDATTGAVYGLLLLSEYGYQTGRNGVLWEFAHNALATARRIRLRGTACPWHGARLAPCDIEYEHLLACYWSAWARVFTAAQAMSRRVDVDKELPEVPLHDMCHYTAEPVATEPTGAVTFPPTQCRHRPHCSYSAATWRCSLMASEMHNHYIDLLEHRCSPESYFDALLKWDQRMVRWRGEWPPEWDAQMDEILAVARRSGHEPVLAWPRVSTRPIDPSVYGSQRPAVAGVREVGSHLFHESQMTAADTWLMVLTAMYETGRLRAHRIALSLLHHDEGPQLVVLNAAQEGGTAAFGKCGAQGLDSFLRSSAKQGDGAFWRESAAGDPMRDAMIYHHSQFECLDAARNLQNLFTIARMLRTPLSRMGIWVVFVLEHLVSMHIDRIRGTEDVATKMDAVQRLAVTMRHLVTLRRWTAALYLFASVVKAFVEPHHVVDLTRVPVWRRQGSWQKHFSRVENSPWPQNHVLTMLMREMEMEPREFCAYTMPVVYASIMSDSVVMPASMRMRIASLIT</sequence>
<evidence type="ECO:0000313" key="6">
    <source>
        <dbReference type="EMBL" id="KAJ2680641.1"/>
    </source>
</evidence>
<dbReference type="PANTHER" id="PTHR46910">
    <property type="entry name" value="TRANSCRIPTION FACTOR PDR1"/>
    <property type="match status" value="1"/>
</dbReference>
<dbReference type="InterPro" id="IPR036864">
    <property type="entry name" value="Zn2-C6_fun-type_DNA-bd_sf"/>
</dbReference>
<evidence type="ECO:0000256" key="3">
    <source>
        <dbReference type="ARBA" id="ARBA00023125"/>
    </source>
</evidence>
<dbReference type="OrthoDB" id="4161332at2759"/>
<name>A0A9W8GEM8_9FUNG</name>
<keyword evidence="3" id="KW-0238">DNA-binding</keyword>
<accession>A0A9W8GEM8</accession>
<proteinExistence type="predicted"/>
<comment type="caution">
    <text evidence="6">The sequence shown here is derived from an EMBL/GenBank/DDBJ whole genome shotgun (WGS) entry which is preliminary data.</text>
</comment>
<dbReference type="SMART" id="SM00066">
    <property type="entry name" value="GAL4"/>
    <property type="match status" value="1"/>
</dbReference>
<evidence type="ECO:0000259" key="5">
    <source>
        <dbReference type="PROSITE" id="PS50048"/>
    </source>
</evidence>
<dbReference type="Proteomes" id="UP001151518">
    <property type="component" value="Unassembled WGS sequence"/>
</dbReference>
<reference evidence="6" key="1">
    <citation type="submission" date="2022-07" db="EMBL/GenBank/DDBJ databases">
        <title>Phylogenomic reconstructions and comparative analyses of Kickxellomycotina fungi.</title>
        <authorList>
            <person name="Reynolds N.K."/>
            <person name="Stajich J.E."/>
            <person name="Barry K."/>
            <person name="Grigoriev I.V."/>
            <person name="Crous P."/>
            <person name="Smith M.E."/>
        </authorList>
    </citation>
    <scope>NUCLEOTIDE SEQUENCE</scope>
    <source>
        <strain evidence="6">NRRL 3115</strain>
    </source>
</reference>
<keyword evidence="4" id="KW-0539">Nucleus</keyword>
<feature type="domain" description="Zn(2)-C6 fungal-type" evidence="5">
    <location>
        <begin position="15"/>
        <end position="45"/>
    </location>
</feature>
<dbReference type="Pfam" id="PF00172">
    <property type="entry name" value="Zn_clus"/>
    <property type="match status" value="1"/>
</dbReference>
<evidence type="ECO:0000256" key="2">
    <source>
        <dbReference type="ARBA" id="ARBA00022723"/>
    </source>
</evidence>
<dbReference type="PANTHER" id="PTHR46910:SF3">
    <property type="entry name" value="HALOTOLERANCE PROTEIN 9-RELATED"/>
    <property type="match status" value="1"/>
</dbReference>
<dbReference type="GO" id="GO:0005634">
    <property type="term" value="C:nucleus"/>
    <property type="evidence" value="ECO:0007669"/>
    <property type="project" value="UniProtKB-SubCell"/>
</dbReference>
<dbReference type="InterPro" id="IPR001138">
    <property type="entry name" value="Zn2Cys6_DnaBD"/>
</dbReference>
<gene>
    <name evidence="6" type="ORF">GGI25_000614</name>
</gene>
<dbReference type="Gene3D" id="4.10.240.10">
    <property type="entry name" value="Zn(2)-C6 fungal-type DNA-binding domain"/>
    <property type="match status" value="1"/>
</dbReference>
<evidence type="ECO:0000256" key="4">
    <source>
        <dbReference type="ARBA" id="ARBA00023242"/>
    </source>
</evidence>
<dbReference type="GO" id="GO:0000981">
    <property type="term" value="F:DNA-binding transcription factor activity, RNA polymerase II-specific"/>
    <property type="evidence" value="ECO:0007669"/>
    <property type="project" value="InterPro"/>
</dbReference>
<evidence type="ECO:0000256" key="1">
    <source>
        <dbReference type="ARBA" id="ARBA00004123"/>
    </source>
</evidence>
<dbReference type="AlphaFoldDB" id="A0A9W8GEM8"/>
<keyword evidence="2" id="KW-0479">Metal-binding</keyword>
<protein>
    <recommendedName>
        <fullName evidence="5">Zn(2)-C6 fungal-type domain-containing protein</fullName>
    </recommendedName>
</protein>